<dbReference type="RefSeq" id="WP_209556436.1">
    <property type="nucleotide sequence ID" value="NZ_JAEDXU010000002.1"/>
</dbReference>
<proteinExistence type="predicted"/>
<dbReference type="Proteomes" id="UP000673375">
    <property type="component" value="Unassembled WGS sequence"/>
</dbReference>
<gene>
    <name evidence="1" type="ORF">I6N96_05110</name>
</gene>
<dbReference type="Gene3D" id="2.30.30.110">
    <property type="match status" value="1"/>
</dbReference>
<name>A0ABS4CGA6_9ENTE</name>
<accession>A0ABS4CGA6</accession>
<keyword evidence="2" id="KW-1185">Reference proteome</keyword>
<evidence type="ECO:0008006" key="3">
    <source>
        <dbReference type="Google" id="ProtNLM"/>
    </source>
</evidence>
<dbReference type="SUPFAM" id="SSF50118">
    <property type="entry name" value="Cell growth inhibitor/plasmid maintenance toxic component"/>
    <property type="match status" value="1"/>
</dbReference>
<organism evidence="1 2">
    <name type="scientific">Enterococcus larvae</name>
    <dbReference type="NCBI Taxonomy" id="2794352"/>
    <lineage>
        <taxon>Bacteria</taxon>
        <taxon>Bacillati</taxon>
        <taxon>Bacillota</taxon>
        <taxon>Bacilli</taxon>
        <taxon>Lactobacillales</taxon>
        <taxon>Enterococcaceae</taxon>
        <taxon>Enterococcus</taxon>
    </lineage>
</organism>
<protein>
    <recommendedName>
        <fullName evidence="3">Type II toxin-antitoxin system PemK/MazF family toxin</fullName>
    </recommendedName>
</protein>
<comment type="caution">
    <text evidence="1">The sequence shown here is derived from an EMBL/GenBank/DDBJ whole genome shotgun (WGS) entry which is preliminary data.</text>
</comment>
<reference evidence="1 2" key="1">
    <citation type="submission" date="2020-12" db="EMBL/GenBank/DDBJ databases">
        <title>Vagococcus allomyrinae sp. nov. and Enterococcus lavae sp. nov., isolated from the larvae of Allomyrina dichotoma.</title>
        <authorList>
            <person name="Lee S.D."/>
        </authorList>
    </citation>
    <scope>NUCLEOTIDE SEQUENCE [LARGE SCALE GENOMIC DNA]</scope>
    <source>
        <strain evidence="1 2">BWM-S5</strain>
    </source>
</reference>
<evidence type="ECO:0000313" key="1">
    <source>
        <dbReference type="EMBL" id="MBP1045648.1"/>
    </source>
</evidence>
<sequence length="116" mass="13649">MADYAVYFTWFEFEENNEEGKERPVVVIDYDEETFVYEIMGIYSEKSKYDYPPLTEKFYKIKDWESAGLKVPSYIDVSRSVEVSFNGLFQSPYRGQLSKRDVVGLLAKIAIYNINH</sequence>
<dbReference type="InterPro" id="IPR011067">
    <property type="entry name" value="Plasmid_toxin/cell-grow_inhib"/>
</dbReference>
<dbReference type="EMBL" id="JAEDXU010000002">
    <property type="protein sequence ID" value="MBP1045648.1"/>
    <property type="molecule type" value="Genomic_DNA"/>
</dbReference>
<evidence type="ECO:0000313" key="2">
    <source>
        <dbReference type="Proteomes" id="UP000673375"/>
    </source>
</evidence>